<comment type="caution">
    <text evidence="5">The sequence shown here is derived from an EMBL/GenBank/DDBJ whole genome shotgun (WGS) entry which is preliminary data.</text>
</comment>
<comment type="subcellular location">
    <subcellularLocation>
        <location evidence="1">Membrane</location>
    </subcellularLocation>
</comment>
<dbReference type="GO" id="GO:0016020">
    <property type="term" value="C:membrane"/>
    <property type="evidence" value="ECO:0007669"/>
    <property type="project" value="UniProtKB-SubCell"/>
</dbReference>
<organism evidence="5 6">
    <name type="scientific">Cirrhinus mrigala</name>
    <name type="common">Mrigala</name>
    <dbReference type="NCBI Taxonomy" id="683832"/>
    <lineage>
        <taxon>Eukaryota</taxon>
        <taxon>Metazoa</taxon>
        <taxon>Chordata</taxon>
        <taxon>Craniata</taxon>
        <taxon>Vertebrata</taxon>
        <taxon>Euteleostomi</taxon>
        <taxon>Actinopterygii</taxon>
        <taxon>Neopterygii</taxon>
        <taxon>Teleostei</taxon>
        <taxon>Ostariophysi</taxon>
        <taxon>Cypriniformes</taxon>
        <taxon>Cyprinidae</taxon>
        <taxon>Labeoninae</taxon>
        <taxon>Labeonini</taxon>
        <taxon>Cirrhinus</taxon>
    </lineage>
</organism>
<dbReference type="InterPro" id="IPR036179">
    <property type="entry name" value="Ig-like_dom_sf"/>
</dbReference>
<sequence length="81" mass="9071">APEIVTGHIGDRLNITCAYEHGYESNSKYFCKGECIFGIKNIMVESGSPAEDMRFSLTDNIKDTVFTITITDLRAEDEGKY</sequence>
<dbReference type="Gene3D" id="2.60.40.10">
    <property type="entry name" value="Immunoglobulins"/>
    <property type="match status" value="1"/>
</dbReference>
<dbReference type="InterPro" id="IPR050671">
    <property type="entry name" value="CD300_family_receptors"/>
</dbReference>
<evidence type="ECO:0000256" key="1">
    <source>
        <dbReference type="ARBA" id="ARBA00004370"/>
    </source>
</evidence>
<accession>A0ABD0RU52</accession>
<feature type="non-terminal residue" evidence="5">
    <location>
        <position position="81"/>
    </location>
</feature>
<gene>
    <name evidence="5" type="ORF">M9458_000085</name>
</gene>
<dbReference type="InterPro" id="IPR013106">
    <property type="entry name" value="Ig_V-set"/>
</dbReference>
<evidence type="ECO:0000313" key="5">
    <source>
        <dbReference type="EMBL" id="KAL0202067.1"/>
    </source>
</evidence>
<evidence type="ECO:0000313" key="6">
    <source>
        <dbReference type="Proteomes" id="UP001529510"/>
    </source>
</evidence>
<feature type="non-terminal residue" evidence="5">
    <location>
        <position position="1"/>
    </location>
</feature>
<dbReference type="AlphaFoldDB" id="A0ABD0RU52"/>
<dbReference type="Proteomes" id="UP001529510">
    <property type="component" value="Unassembled WGS sequence"/>
</dbReference>
<proteinExistence type="predicted"/>
<keyword evidence="2" id="KW-0812">Transmembrane</keyword>
<keyword evidence="6" id="KW-1185">Reference proteome</keyword>
<dbReference type="EMBL" id="JAMKFB020000001">
    <property type="protein sequence ID" value="KAL0202067.1"/>
    <property type="molecule type" value="Genomic_DNA"/>
</dbReference>
<dbReference type="PANTHER" id="PTHR11860:SF118">
    <property type="entry name" value="CMRF35-LIKE MOLECULE 3-RELATED"/>
    <property type="match status" value="1"/>
</dbReference>
<feature type="domain" description="Immunoglobulin V-set" evidence="4">
    <location>
        <begin position="2"/>
        <end position="81"/>
    </location>
</feature>
<evidence type="ECO:0000259" key="4">
    <source>
        <dbReference type="Pfam" id="PF07686"/>
    </source>
</evidence>
<dbReference type="Pfam" id="PF07686">
    <property type="entry name" value="V-set"/>
    <property type="match status" value="1"/>
</dbReference>
<dbReference type="PANTHER" id="PTHR11860">
    <property type="entry name" value="POLYMERIC-IMMUNOGLOBULIN RECEPTOR"/>
    <property type="match status" value="1"/>
</dbReference>
<dbReference type="InterPro" id="IPR013783">
    <property type="entry name" value="Ig-like_fold"/>
</dbReference>
<evidence type="ECO:0000256" key="3">
    <source>
        <dbReference type="ARBA" id="ARBA00023136"/>
    </source>
</evidence>
<keyword evidence="3" id="KW-0472">Membrane</keyword>
<evidence type="ECO:0000256" key="2">
    <source>
        <dbReference type="ARBA" id="ARBA00022692"/>
    </source>
</evidence>
<name>A0ABD0RU52_CIRMR</name>
<reference evidence="5 6" key="1">
    <citation type="submission" date="2024-05" db="EMBL/GenBank/DDBJ databases">
        <title>Genome sequencing and assembly of Indian major carp, Cirrhinus mrigala (Hamilton, 1822).</title>
        <authorList>
            <person name="Mohindra V."/>
            <person name="Chowdhury L.M."/>
            <person name="Lal K."/>
            <person name="Jena J.K."/>
        </authorList>
    </citation>
    <scope>NUCLEOTIDE SEQUENCE [LARGE SCALE GENOMIC DNA]</scope>
    <source>
        <strain evidence="5">CM1030</strain>
        <tissue evidence="5">Blood</tissue>
    </source>
</reference>
<protein>
    <recommendedName>
        <fullName evidence="4">Immunoglobulin V-set domain-containing protein</fullName>
    </recommendedName>
</protein>
<dbReference type="SUPFAM" id="SSF48726">
    <property type="entry name" value="Immunoglobulin"/>
    <property type="match status" value="1"/>
</dbReference>